<dbReference type="OrthoDB" id="8453573at2"/>
<dbReference type="PANTHER" id="PTHR38459:SF1">
    <property type="entry name" value="PROPHAGE BACTOPRENOL-LINKED GLUCOSE TRANSLOCASE HOMOLOG"/>
    <property type="match status" value="1"/>
</dbReference>
<proteinExistence type="inferred from homology"/>
<accession>A0A3Q9BPZ1</accession>
<dbReference type="EMBL" id="CP034464">
    <property type="protein sequence ID" value="AZP11729.1"/>
    <property type="molecule type" value="Genomic_DNA"/>
</dbReference>
<evidence type="ECO:0000256" key="3">
    <source>
        <dbReference type="ARBA" id="ARBA00022692"/>
    </source>
</evidence>
<evidence type="ECO:0000256" key="4">
    <source>
        <dbReference type="ARBA" id="ARBA00022989"/>
    </source>
</evidence>
<feature type="domain" description="GtrA/DPMS transmembrane" evidence="7">
    <location>
        <begin position="18"/>
        <end position="134"/>
    </location>
</feature>
<keyword evidence="3 6" id="KW-0812">Transmembrane</keyword>
<dbReference type="InterPro" id="IPR007267">
    <property type="entry name" value="GtrA_DPMS_TM"/>
</dbReference>
<evidence type="ECO:0000256" key="1">
    <source>
        <dbReference type="ARBA" id="ARBA00004141"/>
    </source>
</evidence>
<evidence type="ECO:0000259" key="7">
    <source>
        <dbReference type="Pfam" id="PF04138"/>
    </source>
</evidence>
<comment type="subcellular location">
    <subcellularLocation>
        <location evidence="1">Membrane</location>
        <topology evidence="1">Multi-pass membrane protein</topology>
    </subcellularLocation>
</comment>
<keyword evidence="4 6" id="KW-1133">Transmembrane helix</keyword>
<dbReference type="PANTHER" id="PTHR38459">
    <property type="entry name" value="PROPHAGE BACTOPRENOL-LINKED GLUCOSE TRANSLOCASE HOMOLOG"/>
    <property type="match status" value="1"/>
</dbReference>
<dbReference type="KEGG" id="upv:EJN92_06800"/>
<dbReference type="Pfam" id="PF04138">
    <property type="entry name" value="GtrA_DPMS_TM"/>
    <property type="match status" value="1"/>
</dbReference>
<dbReference type="GO" id="GO:0000271">
    <property type="term" value="P:polysaccharide biosynthetic process"/>
    <property type="evidence" value="ECO:0007669"/>
    <property type="project" value="InterPro"/>
</dbReference>
<dbReference type="Proteomes" id="UP000275663">
    <property type="component" value="Chromosome"/>
</dbReference>
<evidence type="ECO:0000256" key="6">
    <source>
        <dbReference type="SAM" id="Phobius"/>
    </source>
</evidence>
<dbReference type="GO" id="GO:0005886">
    <property type="term" value="C:plasma membrane"/>
    <property type="evidence" value="ECO:0007669"/>
    <property type="project" value="TreeGrafter"/>
</dbReference>
<dbReference type="RefSeq" id="WP_126127114.1">
    <property type="nucleotide sequence ID" value="NZ_CP034464.1"/>
</dbReference>
<evidence type="ECO:0000256" key="2">
    <source>
        <dbReference type="ARBA" id="ARBA00009399"/>
    </source>
</evidence>
<reference evidence="8 9" key="1">
    <citation type="journal article" date="2011" name="Int. J. Syst. Evol. Microbiol.">
        <title>Description of Undibacterium oligocarboniphilum sp. nov., isolated from purified water, and Undibacterium pigrum strain CCUG 49012 as the type strain of Undibacterium parvum sp. nov., and emended descriptions of the genus Undibacterium and the species Undibacterium pigrum.</title>
        <authorList>
            <person name="Eder W."/>
            <person name="Wanner G."/>
            <person name="Ludwig W."/>
            <person name="Busse H.J."/>
            <person name="Ziemke-Kageler F."/>
            <person name="Lang E."/>
        </authorList>
    </citation>
    <scope>NUCLEOTIDE SEQUENCE [LARGE SCALE GENOMIC DNA]</scope>
    <source>
        <strain evidence="8 9">DSM 23061</strain>
    </source>
</reference>
<keyword evidence="9" id="KW-1185">Reference proteome</keyword>
<protein>
    <submittedName>
        <fullName evidence="8">GtrA family protein</fullName>
    </submittedName>
</protein>
<feature type="transmembrane region" description="Helical" evidence="6">
    <location>
        <begin position="16"/>
        <end position="36"/>
    </location>
</feature>
<gene>
    <name evidence="8" type="ORF">EJN92_06800</name>
</gene>
<feature type="transmembrane region" description="Helical" evidence="6">
    <location>
        <begin position="81"/>
        <end position="102"/>
    </location>
</feature>
<name>A0A3Q9BPZ1_9BURK</name>
<dbReference type="AlphaFoldDB" id="A0A3Q9BPZ1"/>
<feature type="transmembrane region" description="Helical" evidence="6">
    <location>
        <begin position="108"/>
        <end position="127"/>
    </location>
</feature>
<feature type="transmembrane region" description="Helical" evidence="6">
    <location>
        <begin position="48"/>
        <end position="69"/>
    </location>
</feature>
<organism evidence="8 9">
    <name type="scientific">Undibacterium parvum</name>
    <dbReference type="NCBI Taxonomy" id="401471"/>
    <lineage>
        <taxon>Bacteria</taxon>
        <taxon>Pseudomonadati</taxon>
        <taxon>Pseudomonadota</taxon>
        <taxon>Betaproteobacteria</taxon>
        <taxon>Burkholderiales</taxon>
        <taxon>Oxalobacteraceae</taxon>
        <taxon>Undibacterium</taxon>
    </lineage>
</organism>
<keyword evidence="5 6" id="KW-0472">Membrane</keyword>
<comment type="similarity">
    <text evidence="2">Belongs to the GtrA family.</text>
</comment>
<evidence type="ECO:0000313" key="9">
    <source>
        <dbReference type="Proteomes" id="UP000275663"/>
    </source>
</evidence>
<dbReference type="InterPro" id="IPR051401">
    <property type="entry name" value="GtrA_CellWall_Glycosyl"/>
</dbReference>
<evidence type="ECO:0000313" key="8">
    <source>
        <dbReference type="EMBL" id="AZP11729.1"/>
    </source>
</evidence>
<sequence length="136" mass="15566">MRTQVLRFKALLELQLMRYLINGVVATMVHFGVLQFNLKLLHIPSAGIANFIAAFFGITVSFLGSRYYVFQDHQQTLLTQASKFLALYAIIACFHGLLLYVWSDLWGYDYRIGFLLATALQVSLSYIGNKFLVFKK</sequence>
<evidence type="ECO:0000256" key="5">
    <source>
        <dbReference type="ARBA" id="ARBA00023136"/>
    </source>
</evidence>